<dbReference type="Gene3D" id="3.40.30.10">
    <property type="entry name" value="Glutaredoxin"/>
    <property type="match status" value="1"/>
</dbReference>
<dbReference type="Proteomes" id="UP000199665">
    <property type="component" value="Unassembled WGS sequence"/>
</dbReference>
<evidence type="ECO:0000313" key="2">
    <source>
        <dbReference type="Proteomes" id="UP000199665"/>
    </source>
</evidence>
<dbReference type="EMBL" id="FNRV01000001">
    <property type="protein sequence ID" value="SEC23730.1"/>
    <property type="molecule type" value="Genomic_DNA"/>
</dbReference>
<accession>A0ABY0XUR2</accession>
<protein>
    <submittedName>
        <fullName evidence="1">GST-like protein</fullName>
    </submittedName>
</protein>
<keyword evidence="2" id="KW-1185">Reference proteome</keyword>
<comment type="caution">
    <text evidence="1">The sequence shown here is derived from an EMBL/GenBank/DDBJ whole genome shotgun (WGS) entry which is preliminary data.</text>
</comment>
<evidence type="ECO:0000313" key="1">
    <source>
        <dbReference type="EMBL" id="SEC23730.1"/>
    </source>
</evidence>
<gene>
    <name evidence="1" type="ORF">SAMN05216205_1824</name>
</gene>
<reference evidence="1 2" key="1">
    <citation type="submission" date="2016-10" db="EMBL/GenBank/DDBJ databases">
        <authorList>
            <person name="Varghese N."/>
            <person name="Submissions S."/>
        </authorList>
    </citation>
    <scope>NUCLEOTIDE SEQUENCE [LARGE SCALE GENOMIC DNA]</scope>
    <source>
        <strain evidence="1 2">DSM 18327</strain>
    </source>
</reference>
<proteinExistence type="predicted"/>
<name>A0ABY0XUR2_9PSED</name>
<organism evidence="1 2">
    <name type="scientific">Pseudomonas mohnii</name>
    <dbReference type="NCBI Taxonomy" id="395600"/>
    <lineage>
        <taxon>Bacteria</taxon>
        <taxon>Pseudomonadati</taxon>
        <taxon>Pseudomonadota</taxon>
        <taxon>Gammaproteobacteria</taxon>
        <taxon>Pseudomonadales</taxon>
        <taxon>Pseudomonadaceae</taxon>
        <taxon>Pseudomonas</taxon>
    </lineage>
</organism>
<sequence>MIDLYTAATPNGHKVSIVLEKPDLPRTVQASSFSKDKKEHKSAHFLKINPDDASVVKGAQAMLIR</sequence>